<feature type="region of interest" description="Disordered" evidence="1">
    <location>
        <begin position="86"/>
        <end position="124"/>
    </location>
</feature>
<dbReference type="OrthoDB" id="185373at2759"/>
<dbReference type="STRING" id="1081105.A0A167HV97"/>
<sequence length="894" mass="99519">MASKPPVPSRAALNALRGVVLTTSCSVILLAEERRRRLQLARAAIENARKLHTLQSNRGPVALAESHGPWENRFAEVDGDAFSVASLPRPRTSTRRRGRSHLIGTQNKDSSPENEKGQTRLMSRADRGRMAAKLSVRADFLSSGIDMANLETPRLSPLKPQIYPNLGGKALKAFAQPRASKPSPFSTEQATSDNQITPSHLATGAPETSEYEPRLDNMEPYGADPVRSAQLYLKKSSQEGLTARPFYNDATSALEQLLKDMELAIASHASIAERIDLAAKIFQTVAAFGPPPLPRAVRSLQSQGIRLLKLASTASPAKLTLILTTMLPLSKDPLKFLLPLMTCAQHGNNKEILRDVLRFLSQNARFCSWASGMLICRLLTRQAKTQSNFDQTKQLYRMLQDAGLFAGVDIPQSTKYKIRRLMAVLALEHGDDGFANTELEFVNKLDAKACKSDIGLQRRIITRKAALGQWTEVFSDIEALGQISNVQCIEFQRLLTKTADIFARNKNVYELKELLQRFVTLYKLNLKHRWIFAVLDHYAGHRQAELVFSWLHFCSSTGWQMDLVCHQRFFARCRKFWSFSEKSIQSLGQSLQASTKITTETDLETGESENELWRTMASLASNEEWKRLNEVYETACSAGTGNPAQCLRLAVLVCIKRSNPNFARASILIQSAYAKGHDVSEALTPLLLARLERGDEPYSLIHGALQMRVRVHDSAYNKAAQALSGSGNHWAAAEMCELAARENGDGELLYNEYNFANLVFAYTGSARYKALQSLLSGFTSNILWWHGSRICKETIKLAMKTTAMRSAAHPQHSEPHRQALDMLDDALMHVKKCRSTRDDRRAVLEAYVRLAVAPSTKSCLKTNGRFGNEAGKPRREQEAIQTTEPVFSAPASSG</sequence>
<feature type="compositionally biased region" description="Basic and acidic residues" evidence="1">
    <location>
        <begin position="110"/>
        <end position="124"/>
    </location>
</feature>
<gene>
    <name evidence="2" type="ORF">NOR_01613</name>
</gene>
<dbReference type="Proteomes" id="UP000243498">
    <property type="component" value="Unassembled WGS sequence"/>
</dbReference>
<comment type="caution">
    <text evidence="2">The sequence shown here is derived from an EMBL/GenBank/DDBJ whole genome shotgun (WGS) entry which is preliminary data.</text>
</comment>
<protein>
    <submittedName>
        <fullName evidence="2">Uncharacterized protein</fullName>
    </submittedName>
</protein>
<feature type="region of interest" description="Disordered" evidence="1">
    <location>
        <begin position="175"/>
        <end position="220"/>
    </location>
</feature>
<feature type="compositionally biased region" description="Polar residues" evidence="1">
    <location>
        <begin position="183"/>
        <end position="200"/>
    </location>
</feature>
<organism evidence="2 3">
    <name type="scientific">Metarhizium rileyi (strain RCEF 4871)</name>
    <name type="common">Nomuraea rileyi</name>
    <dbReference type="NCBI Taxonomy" id="1649241"/>
    <lineage>
        <taxon>Eukaryota</taxon>
        <taxon>Fungi</taxon>
        <taxon>Dikarya</taxon>
        <taxon>Ascomycota</taxon>
        <taxon>Pezizomycotina</taxon>
        <taxon>Sordariomycetes</taxon>
        <taxon>Hypocreomycetidae</taxon>
        <taxon>Hypocreales</taxon>
        <taxon>Clavicipitaceae</taxon>
        <taxon>Metarhizium</taxon>
    </lineage>
</organism>
<evidence type="ECO:0000313" key="3">
    <source>
        <dbReference type="Proteomes" id="UP000243498"/>
    </source>
</evidence>
<evidence type="ECO:0000256" key="1">
    <source>
        <dbReference type="SAM" id="MobiDB-lite"/>
    </source>
</evidence>
<proteinExistence type="predicted"/>
<accession>A0A167HV97</accession>
<dbReference type="OMA" id="FSWLQFC"/>
<dbReference type="EMBL" id="AZHC01000004">
    <property type="protein sequence ID" value="OAA48363.1"/>
    <property type="molecule type" value="Genomic_DNA"/>
</dbReference>
<feature type="compositionally biased region" description="Polar residues" evidence="1">
    <location>
        <begin position="879"/>
        <end position="894"/>
    </location>
</feature>
<dbReference type="AlphaFoldDB" id="A0A167HV97"/>
<evidence type="ECO:0000313" key="2">
    <source>
        <dbReference type="EMBL" id="OAA48363.1"/>
    </source>
</evidence>
<name>A0A167HV97_METRR</name>
<reference evidence="2 3" key="1">
    <citation type="journal article" date="2016" name="Genome Biol. Evol.">
        <title>Divergent and convergent evolution of fungal pathogenicity.</title>
        <authorList>
            <person name="Shang Y."/>
            <person name="Xiao G."/>
            <person name="Zheng P."/>
            <person name="Cen K."/>
            <person name="Zhan S."/>
            <person name="Wang C."/>
        </authorList>
    </citation>
    <scope>NUCLEOTIDE SEQUENCE [LARGE SCALE GENOMIC DNA]</scope>
    <source>
        <strain evidence="2 3">RCEF 4871</strain>
    </source>
</reference>
<feature type="region of interest" description="Disordered" evidence="1">
    <location>
        <begin position="862"/>
        <end position="894"/>
    </location>
</feature>
<keyword evidence="3" id="KW-1185">Reference proteome</keyword>